<keyword evidence="2" id="KW-0560">Oxidoreductase</keyword>
<protein>
    <submittedName>
        <fullName evidence="4">Glycine/betaine/sarcosine/D-proline family reductase selenoprotein B</fullName>
    </submittedName>
</protein>
<evidence type="ECO:0000256" key="1">
    <source>
        <dbReference type="ARBA" id="ARBA00022933"/>
    </source>
</evidence>
<keyword evidence="1" id="KW-0712">Selenocysteine</keyword>
<dbReference type="Proteomes" id="UP000318509">
    <property type="component" value="Unassembled WGS sequence"/>
</dbReference>
<dbReference type="Pfam" id="PF07355">
    <property type="entry name" value="GRDB"/>
    <property type="match status" value="1"/>
</dbReference>
<dbReference type="GO" id="GO:0050485">
    <property type="term" value="F:oxidoreductase activity, acting on X-H and Y-H to form an X-Y bond, with a disulfide as acceptor"/>
    <property type="evidence" value="ECO:0007669"/>
    <property type="project" value="InterPro"/>
</dbReference>
<gene>
    <name evidence="4" type="ORF">E6H00_00240</name>
</gene>
<comment type="caution">
    <text evidence="4">The sequence shown here is derived from an EMBL/GenBank/DDBJ whole genome shotgun (WGS) entry which is preliminary data.</text>
</comment>
<dbReference type="InterPro" id="IPR010187">
    <property type="entry name" value="Various_sel_PB"/>
</dbReference>
<proteinExistence type="predicted"/>
<feature type="region of interest" description="Disordered" evidence="3">
    <location>
        <begin position="208"/>
        <end position="228"/>
    </location>
</feature>
<dbReference type="NCBIfam" id="TIGR01918">
    <property type="entry name" value="various_sel_PB"/>
    <property type="match status" value="1"/>
</dbReference>
<dbReference type="AlphaFoldDB" id="A0A537KEE8"/>
<name>A0A537KEE8_9BACT</name>
<feature type="region of interest" description="Disordered" evidence="3">
    <location>
        <begin position="1"/>
        <end position="22"/>
    </location>
</feature>
<evidence type="ECO:0000313" key="5">
    <source>
        <dbReference type="Proteomes" id="UP000318509"/>
    </source>
</evidence>
<evidence type="ECO:0000256" key="2">
    <source>
        <dbReference type="ARBA" id="ARBA00023002"/>
    </source>
</evidence>
<evidence type="ECO:0000313" key="4">
    <source>
        <dbReference type="EMBL" id="TMI94105.1"/>
    </source>
</evidence>
<reference evidence="4 5" key="1">
    <citation type="journal article" date="2019" name="Nat. Microbiol.">
        <title>Mediterranean grassland soil C-N compound turnover is dependent on rainfall and depth, and is mediated by genomically divergent microorganisms.</title>
        <authorList>
            <person name="Diamond S."/>
            <person name="Andeer P.F."/>
            <person name="Li Z."/>
            <person name="Crits-Christoph A."/>
            <person name="Burstein D."/>
            <person name="Anantharaman K."/>
            <person name="Lane K.R."/>
            <person name="Thomas B.C."/>
            <person name="Pan C."/>
            <person name="Northen T.R."/>
            <person name="Banfield J.F."/>
        </authorList>
    </citation>
    <scope>NUCLEOTIDE SEQUENCE [LARGE SCALE GENOMIC DNA]</scope>
    <source>
        <strain evidence="4">NP_3</strain>
    </source>
</reference>
<evidence type="ECO:0000256" key="3">
    <source>
        <dbReference type="SAM" id="MobiDB-lite"/>
    </source>
</evidence>
<organism evidence="4 5">
    <name type="scientific">Candidatus Segetimicrobium genomatis</name>
    <dbReference type="NCBI Taxonomy" id="2569760"/>
    <lineage>
        <taxon>Bacteria</taxon>
        <taxon>Bacillati</taxon>
        <taxon>Candidatus Sysuimicrobiota</taxon>
        <taxon>Candidatus Sysuimicrobiia</taxon>
        <taxon>Candidatus Sysuimicrobiales</taxon>
        <taxon>Candidatus Segetimicrobiaceae</taxon>
        <taxon>Candidatus Segetimicrobium</taxon>
    </lineage>
</organism>
<sequence length="391" mass="41318">MGIAGHARRGDDDPGDPVRAGLSRVAHPGVYGGRAQGLAGRVEGDAVLRIGHYLNQFFAGIGGEEQASTPPSVRAGAIGPGRLLNTLLGPEGGVASTLVCGDNFFNEQVEAAAEAVRGWLRDVRPDLVVAGPAFAAGRYGRACAEVCRLAAEEGIPAVTGMHPENPGLLIYRQAYAVPTGNSAAEMAPALAAIAALARRLTGTAPLGPAEEDGYLPRGVRRPGMRPRPGAERAVAMLVTRMRGEPFRTELPVEPYEAVSPAPALPDLTRATIAVVTTGAIVPKGNPDHLKRCSETRWVRYGLGNRSTLSAAEFECVHGGFFNVPASENPNVVLPLDVLRDLAREGRIGRLVDFYCTTTGNDQRLVDCRRNGEEIAETLSRERVDGVLLVAT</sequence>
<accession>A0A537KEE8</accession>
<dbReference type="EMBL" id="VBAK01000009">
    <property type="protein sequence ID" value="TMI94105.1"/>
    <property type="molecule type" value="Genomic_DNA"/>
</dbReference>